<dbReference type="InterPro" id="IPR050415">
    <property type="entry name" value="MRET"/>
</dbReference>
<keyword evidence="9" id="KW-0472">Membrane</keyword>
<evidence type="ECO:0000256" key="4">
    <source>
        <dbReference type="ARBA" id="ARBA00022723"/>
    </source>
</evidence>
<evidence type="ECO:0000256" key="8">
    <source>
        <dbReference type="ARBA" id="ARBA00023014"/>
    </source>
</evidence>
<evidence type="ECO:0000259" key="10">
    <source>
        <dbReference type="PROSITE" id="PS51384"/>
    </source>
</evidence>
<feature type="domain" description="FAD-binding FR-type" evidence="10">
    <location>
        <begin position="206"/>
        <end position="307"/>
    </location>
</feature>
<comment type="cofactor">
    <cofactor evidence="1">
        <name>FAD</name>
        <dbReference type="ChEBI" id="CHEBI:57692"/>
    </cofactor>
</comment>
<dbReference type="PANTHER" id="PTHR47354">
    <property type="entry name" value="NADH OXIDOREDUCTASE HCR"/>
    <property type="match status" value="1"/>
</dbReference>
<evidence type="ECO:0000256" key="2">
    <source>
        <dbReference type="ARBA" id="ARBA00022630"/>
    </source>
</evidence>
<comment type="caution">
    <text evidence="11">The sequence shown here is derived from an EMBL/GenBank/DDBJ whole genome shotgun (WGS) entry which is preliminary data.</text>
</comment>
<dbReference type="InterPro" id="IPR001433">
    <property type="entry name" value="OxRdtase_FAD/NAD-bd"/>
</dbReference>
<feature type="transmembrane region" description="Helical" evidence="9">
    <location>
        <begin position="154"/>
        <end position="176"/>
    </location>
</feature>
<evidence type="ECO:0000256" key="6">
    <source>
        <dbReference type="ARBA" id="ARBA00023002"/>
    </source>
</evidence>
<evidence type="ECO:0000313" key="11">
    <source>
        <dbReference type="EMBL" id="TLQ03845.1"/>
    </source>
</evidence>
<dbReference type="Gene3D" id="2.40.30.10">
    <property type="entry name" value="Translation factors"/>
    <property type="match status" value="1"/>
</dbReference>
<feature type="transmembrane region" description="Helical" evidence="9">
    <location>
        <begin position="41"/>
        <end position="59"/>
    </location>
</feature>
<dbReference type="SUPFAM" id="SSF63380">
    <property type="entry name" value="Riboflavin synthase domain-like"/>
    <property type="match status" value="1"/>
</dbReference>
<dbReference type="PROSITE" id="PS51384">
    <property type="entry name" value="FAD_FR"/>
    <property type="match status" value="1"/>
</dbReference>
<feature type="transmembrane region" description="Helical" evidence="9">
    <location>
        <begin position="71"/>
        <end position="93"/>
    </location>
</feature>
<dbReference type="AlphaFoldDB" id="A0A5R9BTA3"/>
<proteinExistence type="predicted"/>
<evidence type="ECO:0000256" key="7">
    <source>
        <dbReference type="ARBA" id="ARBA00023004"/>
    </source>
</evidence>
<evidence type="ECO:0000256" key="1">
    <source>
        <dbReference type="ARBA" id="ARBA00001974"/>
    </source>
</evidence>
<dbReference type="GO" id="GO:0046872">
    <property type="term" value="F:metal ion binding"/>
    <property type="evidence" value="ECO:0007669"/>
    <property type="project" value="UniProtKB-KW"/>
</dbReference>
<dbReference type="EMBL" id="VBTH01000013">
    <property type="protein sequence ID" value="TLQ03845.1"/>
    <property type="molecule type" value="Genomic_DNA"/>
</dbReference>
<keyword evidence="8" id="KW-0411">Iron-sulfur</keyword>
<keyword evidence="9" id="KW-0812">Transmembrane</keyword>
<dbReference type="InterPro" id="IPR017938">
    <property type="entry name" value="Riboflavin_synthase-like_b-brl"/>
</dbReference>
<organism evidence="11 12">
    <name type="scientific">Pediococcus stilesii</name>
    <dbReference type="NCBI Taxonomy" id="331679"/>
    <lineage>
        <taxon>Bacteria</taxon>
        <taxon>Bacillati</taxon>
        <taxon>Bacillota</taxon>
        <taxon>Bacilli</taxon>
        <taxon>Lactobacillales</taxon>
        <taxon>Lactobacillaceae</taxon>
        <taxon>Pediococcus</taxon>
    </lineage>
</organism>
<dbReference type="InterPro" id="IPR039261">
    <property type="entry name" value="FNR_nucleotide-bd"/>
</dbReference>
<feature type="transmembrane region" description="Helical" evidence="9">
    <location>
        <begin position="7"/>
        <end position="29"/>
    </location>
</feature>
<keyword evidence="9" id="KW-1133">Transmembrane helix</keyword>
<dbReference type="GO" id="GO:0016491">
    <property type="term" value="F:oxidoreductase activity"/>
    <property type="evidence" value="ECO:0007669"/>
    <property type="project" value="UniProtKB-KW"/>
</dbReference>
<sequence>MLKKFSFVQGLVWSIILFVIPLPLIQSLATGLPSMYNSEAFAIQIGSIAYVWFLAAIYLSTRPKWIDRIIGLPSIYFIHGMLSIFAIILAYLHKDQTTSYGLIKQTGDWAFDIFIALMTYSLVFMAGWLTSRIQFLNIMKRWLEHLFHHELSVWLHRLNLMAVVLVFIHVQLISYITSIPAYIWLFNGYTLIVAVLYGYAKINNYYLLSKGKLIAKTALNDNFYEFTIQLRHPSRIHIKPGDFVFIKFPNHDQLKELHPFSVVNSVGSDGLIILAIRGDGDFTKKIQQLDVGANVEVEGSYGKFAEIISDHPTMNLTLIAGGSGIAPMISIINANPGKMITLFYSAHNAEDLVYADQLQKLSTQRPTLTVHIQQGRYDIQAEINSIPPAETLFLLSGPNAMGRSWKQAIFNSGVPADRIYFEEFSW</sequence>
<keyword evidence="6" id="KW-0560">Oxidoreductase</keyword>
<keyword evidence="2" id="KW-0285">Flavoprotein</keyword>
<keyword evidence="3" id="KW-0001">2Fe-2S</keyword>
<evidence type="ECO:0000256" key="5">
    <source>
        <dbReference type="ARBA" id="ARBA00022827"/>
    </source>
</evidence>
<name>A0A5R9BTA3_9LACO</name>
<dbReference type="InterPro" id="IPR017927">
    <property type="entry name" value="FAD-bd_FR_type"/>
</dbReference>
<dbReference type="GO" id="GO:0051537">
    <property type="term" value="F:2 iron, 2 sulfur cluster binding"/>
    <property type="evidence" value="ECO:0007669"/>
    <property type="project" value="UniProtKB-KW"/>
</dbReference>
<dbReference type="InterPro" id="IPR013112">
    <property type="entry name" value="FAD-bd_8"/>
</dbReference>
<dbReference type="SUPFAM" id="SSF52343">
    <property type="entry name" value="Ferredoxin reductase-like, C-terminal NADP-linked domain"/>
    <property type="match status" value="1"/>
</dbReference>
<dbReference type="Pfam" id="PF00175">
    <property type="entry name" value="NAD_binding_1"/>
    <property type="match status" value="1"/>
</dbReference>
<feature type="transmembrane region" description="Helical" evidence="9">
    <location>
        <begin position="113"/>
        <end position="133"/>
    </location>
</feature>
<gene>
    <name evidence="11" type="ORF">FEZ51_07480</name>
</gene>
<dbReference type="RefSeq" id="WP_138474599.1">
    <property type="nucleotide sequence ID" value="NZ_VBTH01000013.1"/>
</dbReference>
<feature type="transmembrane region" description="Helical" evidence="9">
    <location>
        <begin position="182"/>
        <end position="200"/>
    </location>
</feature>
<evidence type="ECO:0000313" key="12">
    <source>
        <dbReference type="Proteomes" id="UP000305541"/>
    </source>
</evidence>
<evidence type="ECO:0000256" key="9">
    <source>
        <dbReference type="SAM" id="Phobius"/>
    </source>
</evidence>
<dbReference type="Pfam" id="PF08022">
    <property type="entry name" value="FAD_binding_8"/>
    <property type="match status" value="1"/>
</dbReference>
<protein>
    <submittedName>
        <fullName evidence="11">Oxidoreductase</fullName>
    </submittedName>
</protein>
<reference evidence="11 12" key="1">
    <citation type="submission" date="2019-05" db="EMBL/GenBank/DDBJ databases">
        <title>The metagenome of a microbial culture collection derived from dairy environment covers the genomic content of the human microbiome.</title>
        <authorList>
            <person name="Roder T."/>
            <person name="Wuthrich D."/>
            <person name="Sattari Z."/>
            <person name="Von Ah U."/>
            <person name="Bar C."/>
            <person name="Ronchi F."/>
            <person name="Macpherson A.J."/>
            <person name="Ganal-Vonarburg S.C."/>
            <person name="Bruggmann R."/>
            <person name="Vergeres G."/>
        </authorList>
    </citation>
    <scope>NUCLEOTIDE SEQUENCE [LARGE SCALE GENOMIC DNA]</scope>
    <source>
        <strain evidence="11 12">FAM 18815</strain>
    </source>
</reference>
<keyword evidence="5" id="KW-0274">FAD</keyword>
<dbReference type="Proteomes" id="UP000305541">
    <property type="component" value="Unassembled WGS sequence"/>
</dbReference>
<keyword evidence="4" id="KW-0479">Metal-binding</keyword>
<keyword evidence="7" id="KW-0408">Iron</keyword>
<dbReference type="Gene3D" id="3.40.50.80">
    <property type="entry name" value="Nucleotide-binding domain of ferredoxin-NADP reductase (FNR) module"/>
    <property type="match status" value="1"/>
</dbReference>
<evidence type="ECO:0000256" key="3">
    <source>
        <dbReference type="ARBA" id="ARBA00022714"/>
    </source>
</evidence>
<dbReference type="OrthoDB" id="573132at2"/>
<accession>A0A5R9BTA3</accession>
<dbReference type="GO" id="GO:0050660">
    <property type="term" value="F:flavin adenine dinucleotide binding"/>
    <property type="evidence" value="ECO:0007669"/>
    <property type="project" value="TreeGrafter"/>
</dbReference>
<dbReference type="PANTHER" id="PTHR47354:SF8">
    <property type="entry name" value="1,2-PHENYLACETYL-COA EPOXIDASE, SUBUNIT E"/>
    <property type="match status" value="1"/>
</dbReference>